<dbReference type="AlphaFoldDB" id="A0A844G1R2"/>
<dbReference type="PANTHER" id="PTHR47163">
    <property type="entry name" value="DDE_TNP_IS1595 DOMAIN-CONTAINING PROTEIN"/>
    <property type="match status" value="1"/>
</dbReference>
<evidence type="ECO:0000313" key="3">
    <source>
        <dbReference type="Proteomes" id="UP000435649"/>
    </source>
</evidence>
<proteinExistence type="predicted"/>
<dbReference type="Proteomes" id="UP000435649">
    <property type="component" value="Unassembled WGS sequence"/>
</dbReference>
<evidence type="ECO:0000259" key="1">
    <source>
        <dbReference type="SMART" id="SM01126"/>
    </source>
</evidence>
<organism evidence="2 3">
    <name type="scientific">Victivallis lenta</name>
    <dbReference type="NCBI Taxonomy" id="2606640"/>
    <lineage>
        <taxon>Bacteria</taxon>
        <taxon>Pseudomonadati</taxon>
        <taxon>Lentisphaerota</taxon>
        <taxon>Lentisphaeria</taxon>
        <taxon>Victivallales</taxon>
        <taxon>Victivallaceae</taxon>
        <taxon>Victivallis</taxon>
    </lineage>
</organism>
<dbReference type="SMART" id="SM01126">
    <property type="entry name" value="DDE_Tnp_IS1595"/>
    <property type="match status" value="1"/>
</dbReference>
<dbReference type="EMBL" id="VUNS01000011">
    <property type="protein sequence ID" value="MST97577.1"/>
    <property type="molecule type" value="Genomic_DNA"/>
</dbReference>
<dbReference type="Pfam" id="PF12762">
    <property type="entry name" value="DDE_Tnp_IS1595"/>
    <property type="match status" value="1"/>
</dbReference>
<keyword evidence="3" id="KW-1185">Reference proteome</keyword>
<comment type="caution">
    <text evidence="2">The sequence shown here is derived from an EMBL/GenBank/DDBJ whole genome shotgun (WGS) entry which is preliminary data.</text>
</comment>
<evidence type="ECO:0000313" key="2">
    <source>
        <dbReference type="EMBL" id="MST97577.1"/>
    </source>
</evidence>
<dbReference type="PANTHER" id="PTHR47163:SF2">
    <property type="entry name" value="SI:DKEY-17M8.2"/>
    <property type="match status" value="1"/>
</dbReference>
<accession>A0A844G1R2</accession>
<name>A0A844G1R2_9BACT</name>
<protein>
    <submittedName>
        <fullName evidence="2">IS1595 family transposase</fullName>
    </submittedName>
</protein>
<reference evidence="2 3" key="1">
    <citation type="submission" date="2019-08" db="EMBL/GenBank/DDBJ databases">
        <title>In-depth cultivation of the pig gut microbiome towards novel bacterial diversity and tailored functional studies.</title>
        <authorList>
            <person name="Wylensek D."/>
            <person name="Hitch T.C.A."/>
            <person name="Clavel T."/>
        </authorList>
    </citation>
    <scope>NUCLEOTIDE SEQUENCE [LARGE SCALE GENOMIC DNA]</scope>
    <source>
        <strain evidence="2 3">BBE-744-WT-12</strain>
    </source>
</reference>
<dbReference type="InterPro" id="IPR053164">
    <property type="entry name" value="IS1016-like_transposase"/>
</dbReference>
<dbReference type="NCBIfam" id="NF033547">
    <property type="entry name" value="transpos_IS1595"/>
    <property type="match status" value="1"/>
</dbReference>
<gene>
    <name evidence="2" type="ORF">FYJ85_11055</name>
</gene>
<dbReference type="InterPro" id="IPR024445">
    <property type="entry name" value="Tnp_ISXO2-like"/>
</dbReference>
<feature type="domain" description="ISXO2-like transposase" evidence="1">
    <location>
        <begin position="85"/>
        <end position="223"/>
    </location>
</feature>
<sequence>MWNMKSGRILCSKCRHQQYLLQGTVFQDSHIPLITWFRAIWYICSQKNGASALGLQRVLGLGSYRTAWLMLHKLRRAMVRPRRDCLSGVVEVDETYIGGVHEGKRGRGADGKSIVMVAAECDGKGTGRIRLLRINGVDSLTLTSAVSELVFPGSKILTDEWGGYNSLSKNGYIHEIHVVSGEILPRCHRAISLLKRWILGTLQGSIAPEHLQDYLNEFTFRYNRRKSKSRGLLFYRLLQYAVETAPVTYDEIKIAQPVG</sequence>